<comment type="caution">
    <text evidence="2">The sequence shown here is derived from an EMBL/GenBank/DDBJ whole genome shotgun (WGS) entry which is preliminary data.</text>
</comment>
<protein>
    <recommendedName>
        <fullName evidence="1">TPPC8 C-terminal Ig-like domain-containing protein</fullName>
    </recommendedName>
</protein>
<dbReference type="EMBL" id="BTGU01000009">
    <property type="protein sequence ID" value="GMN39575.1"/>
    <property type="molecule type" value="Genomic_DNA"/>
</dbReference>
<gene>
    <name evidence="2" type="ORF">TIFTF001_008809</name>
</gene>
<keyword evidence="3" id="KW-1185">Reference proteome</keyword>
<dbReference type="AlphaFoldDB" id="A0AA87ZU47"/>
<feature type="domain" description="TPPC8 C-terminal Ig-like" evidence="1">
    <location>
        <begin position="65"/>
        <end position="110"/>
    </location>
</feature>
<name>A0AA87ZU47_FICCA</name>
<dbReference type="GO" id="GO:1990072">
    <property type="term" value="C:TRAPPIII protein complex"/>
    <property type="evidence" value="ECO:0007669"/>
    <property type="project" value="TreeGrafter"/>
</dbReference>
<reference evidence="2" key="1">
    <citation type="submission" date="2023-07" db="EMBL/GenBank/DDBJ databases">
        <title>draft genome sequence of fig (Ficus carica).</title>
        <authorList>
            <person name="Takahashi T."/>
            <person name="Nishimura K."/>
        </authorList>
    </citation>
    <scope>NUCLEOTIDE SEQUENCE</scope>
</reference>
<dbReference type="InterPro" id="IPR057651">
    <property type="entry name" value="Ig_TPPC8_C"/>
</dbReference>
<evidence type="ECO:0000313" key="2">
    <source>
        <dbReference type="EMBL" id="GMN39575.1"/>
    </source>
</evidence>
<dbReference type="PANTHER" id="PTHR12975">
    <property type="entry name" value="TRANSPORT PROTEIN TRAPP"/>
    <property type="match status" value="1"/>
</dbReference>
<organism evidence="2 3">
    <name type="scientific">Ficus carica</name>
    <name type="common">Common fig</name>
    <dbReference type="NCBI Taxonomy" id="3494"/>
    <lineage>
        <taxon>Eukaryota</taxon>
        <taxon>Viridiplantae</taxon>
        <taxon>Streptophyta</taxon>
        <taxon>Embryophyta</taxon>
        <taxon>Tracheophyta</taxon>
        <taxon>Spermatophyta</taxon>
        <taxon>Magnoliopsida</taxon>
        <taxon>eudicotyledons</taxon>
        <taxon>Gunneridae</taxon>
        <taxon>Pentapetalae</taxon>
        <taxon>rosids</taxon>
        <taxon>fabids</taxon>
        <taxon>Rosales</taxon>
        <taxon>Moraceae</taxon>
        <taxon>Ficeae</taxon>
        <taxon>Ficus</taxon>
    </lineage>
</organism>
<sequence length="150" mass="16221">MTIYNSSDAVASLHVNTLDWSGNSSEATSDQSPATSSNDVGWHDVSLVTDIKVTSDVIGARFGKPLSFDSVSPFIWSASSSTRARIEPMSSVEIPLQICVFSPGTYDLSNYILHWNLLLPNGEENLDAGTRQSSGTCRGYPYLLTVLQSV</sequence>
<evidence type="ECO:0000259" key="1">
    <source>
        <dbReference type="Pfam" id="PF24542"/>
    </source>
</evidence>
<dbReference type="Pfam" id="PF24542">
    <property type="entry name" value="Ig_TPPC8_C"/>
    <property type="match status" value="1"/>
</dbReference>
<accession>A0AA87ZU47</accession>
<evidence type="ECO:0000313" key="3">
    <source>
        <dbReference type="Proteomes" id="UP001187192"/>
    </source>
</evidence>
<dbReference type="InterPro" id="IPR024420">
    <property type="entry name" value="TRAPP_III_complex_Trs85"/>
</dbReference>
<dbReference type="Proteomes" id="UP001187192">
    <property type="component" value="Unassembled WGS sequence"/>
</dbReference>
<dbReference type="PANTHER" id="PTHR12975:SF6">
    <property type="entry name" value="TRAFFICKING PROTEIN PARTICLE COMPLEX SUBUNIT 8"/>
    <property type="match status" value="1"/>
</dbReference>
<proteinExistence type="predicted"/>